<dbReference type="AlphaFoldDB" id="A0A1H0CJ76"/>
<feature type="signal peptide" evidence="2">
    <location>
        <begin position="1"/>
        <end position="21"/>
    </location>
</feature>
<evidence type="ECO:0000259" key="3">
    <source>
        <dbReference type="Pfam" id="PF13505"/>
    </source>
</evidence>
<dbReference type="InterPro" id="IPR027385">
    <property type="entry name" value="Beta-barrel_OMP"/>
</dbReference>
<dbReference type="InterPro" id="IPR011250">
    <property type="entry name" value="OMP/PagP_B-barrel"/>
</dbReference>
<name>A0A1H0CJ76_9HYPH</name>
<keyword evidence="5" id="KW-1185">Reference proteome</keyword>
<accession>A0A1H0CJ76</accession>
<protein>
    <submittedName>
        <fullName evidence="4">Outer membrane insertion C-terminal signal</fullName>
    </submittedName>
</protein>
<dbReference type="RefSeq" id="WP_090667915.1">
    <property type="nucleotide sequence ID" value="NZ_FNIT01000001.1"/>
</dbReference>
<evidence type="ECO:0000313" key="5">
    <source>
        <dbReference type="Proteomes" id="UP000198793"/>
    </source>
</evidence>
<reference evidence="4 5" key="1">
    <citation type="submission" date="2016-10" db="EMBL/GenBank/DDBJ databases">
        <authorList>
            <person name="de Groot N.N."/>
        </authorList>
    </citation>
    <scope>NUCLEOTIDE SEQUENCE [LARGE SCALE GENOMIC DNA]</scope>
    <source>
        <strain evidence="5">L7-484,KACC 16230,DSM 25025</strain>
    </source>
</reference>
<evidence type="ECO:0000313" key="4">
    <source>
        <dbReference type="EMBL" id="SDN57935.1"/>
    </source>
</evidence>
<dbReference type="Proteomes" id="UP000198793">
    <property type="component" value="Unassembled WGS sequence"/>
</dbReference>
<keyword evidence="1 2" id="KW-0732">Signal</keyword>
<dbReference type="Pfam" id="PF13505">
    <property type="entry name" value="OMP_b-brl"/>
    <property type="match status" value="1"/>
</dbReference>
<dbReference type="EMBL" id="FNIT01000001">
    <property type="protein sequence ID" value="SDN57935.1"/>
    <property type="molecule type" value="Genomic_DNA"/>
</dbReference>
<evidence type="ECO:0000256" key="1">
    <source>
        <dbReference type="ARBA" id="ARBA00022729"/>
    </source>
</evidence>
<feature type="chain" id="PRO_5011546717" evidence="2">
    <location>
        <begin position="22"/>
        <end position="276"/>
    </location>
</feature>
<dbReference type="OrthoDB" id="5643626at2"/>
<sequence>MARLAFGLLASALFLPTLSQAADIIEPIPVVEPAPYSGWYIRGDVGYVFESKTDGHWAFYNQFPGVEGIDDYYRYDELRLDSTASFGAGVGYRFSDMFRVDATVDYFRTDVNGKTKCPLMIKTDYAHGLGPFDECDYYNKSEADVWTIMANAYVDLPTFGIVTPYLGAGIGTAYVGYDDVKTQEKCPTCKPGYVPYTSTSTGADDWRFATSLMAGASVDLTQSLALDVGYRYTKIYEGDAWDYDSADKSFGAVGVQTKDNGFDIHAIRAGLRYSFF</sequence>
<gene>
    <name evidence="4" type="ORF">SAMN05192530_101331</name>
</gene>
<dbReference type="SUPFAM" id="SSF56925">
    <property type="entry name" value="OMPA-like"/>
    <property type="match status" value="1"/>
</dbReference>
<dbReference type="STRING" id="1166073.SAMN05192530_101331"/>
<proteinExistence type="predicted"/>
<organism evidence="4 5">
    <name type="scientific">Aureimonas jatrophae</name>
    <dbReference type="NCBI Taxonomy" id="1166073"/>
    <lineage>
        <taxon>Bacteria</taxon>
        <taxon>Pseudomonadati</taxon>
        <taxon>Pseudomonadota</taxon>
        <taxon>Alphaproteobacteria</taxon>
        <taxon>Hyphomicrobiales</taxon>
        <taxon>Aurantimonadaceae</taxon>
        <taxon>Aureimonas</taxon>
    </lineage>
</organism>
<evidence type="ECO:0000256" key="2">
    <source>
        <dbReference type="SAM" id="SignalP"/>
    </source>
</evidence>
<dbReference type="Gene3D" id="2.40.160.20">
    <property type="match status" value="1"/>
</dbReference>
<feature type="domain" description="Outer membrane protein beta-barrel" evidence="3">
    <location>
        <begin position="37"/>
        <end position="275"/>
    </location>
</feature>